<dbReference type="EMBL" id="BOOK01000004">
    <property type="protein sequence ID" value="GIH98813.1"/>
    <property type="molecule type" value="Genomic_DNA"/>
</dbReference>
<reference evidence="1" key="1">
    <citation type="submission" date="2021-01" db="EMBL/GenBank/DDBJ databases">
        <title>Whole genome shotgun sequence of Planobispora takensis NBRC 109077.</title>
        <authorList>
            <person name="Komaki H."/>
            <person name="Tamura T."/>
        </authorList>
    </citation>
    <scope>NUCLEOTIDE SEQUENCE</scope>
    <source>
        <strain evidence="1">NBRC 109077</strain>
    </source>
</reference>
<evidence type="ECO:0000313" key="1">
    <source>
        <dbReference type="EMBL" id="GIH98813.1"/>
    </source>
</evidence>
<evidence type="ECO:0000313" key="2">
    <source>
        <dbReference type="Proteomes" id="UP000634476"/>
    </source>
</evidence>
<dbReference type="Proteomes" id="UP000634476">
    <property type="component" value="Unassembled WGS sequence"/>
</dbReference>
<protein>
    <submittedName>
        <fullName evidence="1">Uncharacterized protein</fullName>
    </submittedName>
</protein>
<dbReference type="AlphaFoldDB" id="A0A8J3SQL4"/>
<organism evidence="1 2">
    <name type="scientific">Planobispora takensis</name>
    <dbReference type="NCBI Taxonomy" id="1367882"/>
    <lineage>
        <taxon>Bacteria</taxon>
        <taxon>Bacillati</taxon>
        <taxon>Actinomycetota</taxon>
        <taxon>Actinomycetes</taxon>
        <taxon>Streptosporangiales</taxon>
        <taxon>Streptosporangiaceae</taxon>
        <taxon>Planobispora</taxon>
    </lineage>
</organism>
<comment type="caution">
    <text evidence="1">The sequence shown here is derived from an EMBL/GenBank/DDBJ whole genome shotgun (WGS) entry which is preliminary data.</text>
</comment>
<gene>
    <name evidence="1" type="ORF">Pta02_08220</name>
</gene>
<name>A0A8J3SQL4_9ACTN</name>
<proteinExistence type="predicted"/>
<keyword evidence="2" id="KW-1185">Reference proteome</keyword>
<accession>A0A8J3SQL4</accession>
<sequence>METLLLTGPGKSSDPAVSPAARRIQIDNTITPCLAHQPPIRPNRPDMVTAPIKLGDIRL</sequence>